<keyword evidence="14" id="KW-1185">Reference proteome</keyword>
<comment type="catalytic activity">
    <reaction evidence="10">
        <text>N(6),N(6)-dimethyl-L-lysyl(4)-[histone H3] + S-adenosyl-L-methionine = N(6),N(6),N(6)-trimethyl-L-lysyl(4)-[histone H3] + S-adenosyl-L-homocysteine + H(+)</text>
        <dbReference type="Rhea" id="RHEA:60272"/>
        <dbReference type="Rhea" id="RHEA-COMP:15537"/>
        <dbReference type="Rhea" id="RHEA-COMP:15540"/>
        <dbReference type="ChEBI" id="CHEBI:15378"/>
        <dbReference type="ChEBI" id="CHEBI:57856"/>
        <dbReference type="ChEBI" id="CHEBI:59789"/>
        <dbReference type="ChEBI" id="CHEBI:61961"/>
        <dbReference type="ChEBI" id="CHEBI:61976"/>
    </reaction>
</comment>
<dbReference type="EC" id="2.1.1.354" evidence="2"/>
<evidence type="ECO:0000259" key="12">
    <source>
        <dbReference type="PROSITE" id="PS50868"/>
    </source>
</evidence>
<dbReference type="GO" id="GO:0032259">
    <property type="term" value="P:methylation"/>
    <property type="evidence" value="ECO:0007669"/>
    <property type="project" value="UniProtKB-KW"/>
</dbReference>
<dbReference type="GO" id="GO:0048188">
    <property type="term" value="C:Set1C/COMPASS complex"/>
    <property type="evidence" value="ECO:0007669"/>
    <property type="project" value="TreeGrafter"/>
</dbReference>
<keyword evidence="3" id="KW-0489">Methyltransferase</keyword>
<dbReference type="EMBL" id="AZBU02000012">
    <property type="protein sequence ID" value="TKR59533.1"/>
    <property type="molecule type" value="Genomic_DNA"/>
</dbReference>
<dbReference type="PANTHER" id="PTHR45814:SF2">
    <property type="entry name" value="HISTONE-LYSINE N-METHYLTRANSFERASE SETD1"/>
    <property type="match status" value="1"/>
</dbReference>
<dbReference type="PROSITE" id="PS50868">
    <property type="entry name" value="POST_SET"/>
    <property type="match status" value="1"/>
</dbReference>
<evidence type="ECO:0000256" key="8">
    <source>
        <dbReference type="ARBA" id="ARBA00047571"/>
    </source>
</evidence>
<reference evidence="13 14" key="2">
    <citation type="journal article" date="2019" name="G3 (Bethesda)">
        <title>Hybrid Assembly of the Genome of the Entomopathogenic Nematode Steinernema carpocapsae Identifies the X-Chromosome.</title>
        <authorList>
            <person name="Serra L."/>
            <person name="Macchietto M."/>
            <person name="Macias-Munoz A."/>
            <person name="McGill C.J."/>
            <person name="Rodriguez I.M."/>
            <person name="Rodriguez B."/>
            <person name="Murad R."/>
            <person name="Mortazavi A."/>
        </authorList>
    </citation>
    <scope>NUCLEOTIDE SEQUENCE [LARGE SCALE GENOMIC DNA]</scope>
    <source>
        <strain evidence="13 14">ALL</strain>
    </source>
</reference>
<keyword evidence="4" id="KW-0808">Transferase</keyword>
<dbReference type="PANTHER" id="PTHR45814">
    <property type="entry name" value="HISTONE-LYSINE N-METHYLTRANSFERASE SETD1"/>
    <property type="match status" value="1"/>
</dbReference>
<dbReference type="PROSITE" id="PS50280">
    <property type="entry name" value="SET"/>
    <property type="match status" value="1"/>
</dbReference>
<evidence type="ECO:0000256" key="7">
    <source>
        <dbReference type="ARBA" id="ARBA00023242"/>
    </source>
</evidence>
<protein>
    <recommendedName>
        <fullName evidence="2">[histone H3]-lysine(4) N-trimethyltransferase</fullName>
        <ecNumber evidence="2">2.1.1.354</ecNumber>
    </recommendedName>
</protein>
<dbReference type="Gene3D" id="2.170.270.10">
    <property type="entry name" value="SET domain"/>
    <property type="match status" value="1"/>
</dbReference>
<keyword evidence="6" id="KW-0156">Chromatin regulator</keyword>
<evidence type="ECO:0000256" key="10">
    <source>
        <dbReference type="ARBA" id="ARBA00049129"/>
    </source>
</evidence>
<dbReference type="InterPro" id="IPR046341">
    <property type="entry name" value="SET_dom_sf"/>
</dbReference>
<dbReference type="SMART" id="SM00317">
    <property type="entry name" value="SET"/>
    <property type="match status" value="1"/>
</dbReference>
<evidence type="ECO:0000259" key="11">
    <source>
        <dbReference type="PROSITE" id="PS50280"/>
    </source>
</evidence>
<feature type="domain" description="Post-SET" evidence="12">
    <location>
        <begin position="272"/>
        <end position="288"/>
    </location>
</feature>
<dbReference type="AlphaFoldDB" id="A0A4U5LTW6"/>
<dbReference type="OrthoDB" id="308383at2759"/>
<evidence type="ECO:0000256" key="9">
    <source>
        <dbReference type="ARBA" id="ARBA00047583"/>
    </source>
</evidence>
<comment type="catalytic activity">
    <reaction evidence="8">
        <text>L-lysyl(4)-[histone H3] + 3 S-adenosyl-L-methionine = N(6),N(6),N(6)-trimethyl-L-lysyl(4)-[histone H3] + 3 S-adenosyl-L-homocysteine + 3 H(+)</text>
        <dbReference type="Rhea" id="RHEA:60260"/>
        <dbReference type="Rhea" id="RHEA-COMP:15537"/>
        <dbReference type="Rhea" id="RHEA-COMP:15547"/>
        <dbReference type="ChEBI" id="CHEBI:15378"/>
        <dbReference type="ChEBI" id="CHEBI:29969"/>
        <dbReference type="ChEBI" id="CHEBI:57856"/>
        <dbReference type="ChEBI" id="CHEBI:59789"/>
        <dbReference type="ChEBI" id="CHEBI:61961"/>
        <dbReference type="EC" id="2.1.1.354"/>
    </reaction>
</comment>
<dbReference type="STRING" id="34508.A0A4U5LTW6"/>
<comment type="catalytic activity">
    <reaction evidence="9">
        <text>N(6)-methyl-L-lysyl(4)-[histone H3] + S-adenosyl-L-methionine = N(6),N(6)-dimethyl-L-lysyl(4)-[histone H3] + S-adenosyl-L-homocysteine + H(+)</text>
        <dbReference type="Rhea" id="RHEA:60268"/>
        <dbReference type="Rhea" id="RHEA-COMP:15540"/>
        <dbReference type="Rhea" id="RHEA-COMP:15543"/>
        <dbReference type="ChEBI" id="CHEBI:15378"/>
        <dbReference type="ChEBI" id="CHEBI:57856"/>
        <dbReference type="ChEBI" id="CHEBI:59789"/>
        <dbReference type="ChEBI" id="CHEBI:61929"/>
        <dbReference type="ChEBI" id="CHEBI:61976"/>
    </reaction>
</comment>
<evidence type="ECO:0000256" key="4">
    <source>
        <dbReference type="ARBA" id="ARBA00022679"/>
    </source>
</evidence>
<sequence>MADKRPTTSTSGALLVKKSLAGFVIPKLSQKKIAAETELLPVNEAPNGTSESKWPSDPFFYNCPSAEIVGLDKPLPARAPPNAADLPSLREKTIDDLMADVITKNRFLRTEEDAKRDELRYKNHRSPQHLAEEALKKVNAKNPFVPKKLNLERSFVHRFGMVAEEPIQRGEVVIEYIGEIVSEDDANQREHLYTKHGVPSSYLFQLNSKEVIDARMKANFARFINHSCDPNCESTWFKVGGKERIFLYAIRDIAENEELFIDYAFKADSSEESLRCLCKSYNCRGDMRLIS</sequence>
<accession>A0A4U5LTW6</accession>
<reference evidence="13 14" key="1">
    <citation type="journal article" date="2015" name="Genome Biol.">
        <title>Comparative genomics of Steinernema reveals deeply conserved gene regulatory networks.</title>
        <authorList>
            <person name="Dillman A.R."/>
            <person name="Macchietto M."/>
            <person name="Porter C.F."/>
            <person name="Rogers A."/>
            <person name="Williams B."/>
            <person name="Antoshechkin I."/>
            <person name="Lee M.M."/>
            <person name="Goodwin Z."/>
            <person name="Lu X."/>
            <person name="Lewis E.E."/>
            <person name="Goodrich-Blair H."/>
            <person name="Stock S.P."/>
            <person name="Adams B.J."/>
            <person name="Sternberg P.W."/>
            <person name="Mortazavi A."/>
        </authorList>
    </citation>
    <scope>NUCLEOTIDE SEQUENCE [LARGE SCALE GENOMIC DNA]</scope>
    <source>
        <strain evidence="13 14">ALL</strain>
    </source>
</reference>
<dbReference type="SUPFAM" id="SSF82199">
    <property type="entry name" value="SET domain"/>
    <property type="match status" value="1"/>
</dbReference>
<proteinExistence type="predicted"/>
<evidence type="ECO:0000256" key="1">
    <source>
        <dbReference type="ARBA" id="ARBA00004123"/>
    </source>
</evidence>
<keyword evidence="7" id="KW-0539">Nucleus</keyword>
<evidence type="ECO:0000256" key="6">
    <source>
        <dbReference type="ARBA" id="ARBA00022853"/>
    </source>
</evidence>
<comment type="subcellular location">
    <subcellularLocation>
        <location evidence="1">Nucleus</location>
    </subcellularLocation>
</comment>
<dbReference type="InterPro" id="IPR044570">
    <property type="entry name" value="Set1-like"/>
</dbReference>
<comment type="caution">
    <text evidence="13">The sequence shown here is derived from an EMBL/GenBank/DDBJ whole genome shotgun (WGS) entry which is preliminary data.</text>
</comment>
<feature type="domain" description="SET" evidence="11">
    <location>
        <begin position="147"/>
        <end position="264"/>
    </location>
</feature>
<organism evidence="13 14">
    <name type="scientific">Steinernema carpocapsae</name>
    <name type="common">Entomopathogenic nematode</name>
    <dbReference type="NCBI Taxonomy" id="34508"/>
    <lineage>
        <taxon>Eukaryota</taxon>
        <taxon>Metazoa</taxon>
        <taxon>Ecdysozoa</taxon>
        <taxon>Nematoda</taxon>
        <taxon>Chromadorea</taxon>
        <taxon>Rhabditida</taxon>
        <taxon>Tylenchina</taxon>
        <taxon>Panagrolaimomorpha</taxon>
        <taxon>Strongyloidoidea</taxon>
        <taxon>Steinernematidae</taxon>
        <taxon>Steinernema</taxon>
    </lineage>
</organism>
<dbReference type="Proteomes" id="UP000298663">
    <property type="component" value="Unassembled WGS sequence"/>
</dbReference>
<keyword evidence="5" id="KW-0949">S-adenosyl-L-methionine</keyword>
<name>A0A4U5LTW6_STECR</name>
<evidence type="ECO:0000256" key="2">
    <source>
        <dbReference type="ARBA" id="ARBA00012182"/>
    </source>
</evidence>
<evidence type="ECO:0000313" key="14">
    <source>
        <dbReference type="Proteomes" id="UP000298663"/>
    </source>
</evidence>
<evidence type="ECO:0000256" key="5">
    <source>
        <dbReference type="ARBA" id="ARBA00022691"/>
    </source>
</evidence>
<dbReference type="Pfam" id="PF00856">
    <property type="entry name" value="SET"/>
    <property type="match status" value="1"/>
</dbReference>
<gene>
    <name evidence="13" type="ORF">L596_029189</name>
</gene>
<evidence type="ECO:0000313" key="13">
    <source>
        <dbReference type="EMBL" id="TKR59533.1"/>
    </source>
</evidence>
<evidence type="ECO:0000256" key="3">
    <source>
        <dbReference type="ARBA" id="ARBA00022603"/>
    </source>
</evidence>
<dbReference type="InterPro" id="IPR001214">
    <property type="entry name" value="SET_dom"/>
</dbReference>
<dbReference type="InterPro" id="IPR003616">
    <property type="entry name" value="Post-SET_dom"/>
</dbReference>
<dbReference type="GO" id="GO:0140999">
    <property type="term" value="F:histone H3K4 trimethyltransferase activity"/>
    <property type="evidence" value="ECO:0007669"/>
    <property type="project" value="UniProtKB-EC"/>
</dbReference>